<accession>A0A1Y1S8Y7</accession>
<reference evidence="1 2" key="1">
    <citation type="journal article" date="2017" name="Environ. Microbiol.">
        <title>Decay of the glycolytic pathway and adaptation to intranuclear parasitism within Enterocytozoonidae microsporidia.</title>
        <authorList>
            <person name="Wiredu Boakye D."/>
            <person name="Jaroenlak P."/>
            <person name="Prachumwat A."/>
            <person name="Williams T.A."/>
            <person name="Bateman K.S."/>
            <person name="Itsathitphaisarn O."/>
            <person name="Sritunyalucksana K."/>
            <person name="Paszkiewicz K.H."/>
            <person name="Moore K.A."/>
            <person name="Stentiford G.D."/>
            <person name="Williams B.A."/>
        </authorList>
    </citation>
    <scope>NUCLEOTIDE SEQUENCE [LARGE SCALE GENOMIC DNA]</scope>
    <source>
        <strain evidence="1 2">GB1</strain>
    </source>
</reference>
<protein>
    <submittedName>
        <fullName evidence="1">Uncharacterized protein</fullName>
    </submittedName>
</protein>
<sequence length="146" mass="15976">MILGLIGSIGVVFSKDYGAGISLDFGIKKAPNPHYIEYSRSGVSKLVPPEHDTKNRSVIAGNLGNPIVRKVPSSDQYESGQTTRNQPKLLGERVVIGREGTNTSVVENEVFDLSTKQHEPIEYNQYAVVPGSLMYKTAHPGEVFFV</sequence>
<name>A0A1Y1S8Y7_9MICR</name>
<organism evidence="1 2">
    <name type="scientific">Enterospora canceri</name>
    <dbReference type="NCBI Taxonomy" id="1081671"/>
    <lineage>
        <taxon>Eukaryota</taxon>
        <taxon>Fungi</taxon>
        <taxon>Fungi incertae sedis</taxon>
        <taxon>Microsporidia</taxon>
        <taxon>Enterocytozoonidae</taxon>
        <taxon>Enterospora</taxon>
    </lineage>
</organism>
<dbReference type="EMBL" id="LWDP01000006">
    <property type="protein sequence ID" value="ORD94933.1"/>
    <property type="molecule type" value="Genomic_DNA"/>
</dbReference>
<keyword evidence="2" id="KW-1185">Reference proteome</keyword>
<evidence type="ECO:0000313" key="1">
    <source>
        <dbReference type="EMBL" id="ORD94933.1"/>
    </source>
</evidence>
<dbReference type="AlphaFoldDB" id="A0A1Y1S8Y7"/>
<dbReference type="Proteomes" id="UP000192639">
    <property type="component" value="Unassembled WGS sequence"/>
</dbReference>
<dbReference type="VEuPathDB" id="MicrosporidiaDB:ECANGB1_1893"/>
<comment type="caution">
    <text evidence="1">The sequence shown here is derived from an EMBL/GenBank/DDBJ whole genome shotgun (WGS) entry which is preliminary data.</text>
</comment>
<evidence type="ECO:0000313" key="2">
    <source>
        <dbReference type="Proteomes" id="UP000192639"/>
    </source>
</evidence>
<proteinExistence type="predicted"/>
<gene>
    <name evidence="1" type="ORF">ECANGB1_1893</name>
</gene>